<reference evidence="2" key="1">
    <citation type="journal article" date="2019" name="Int. J. Syst. Evol. Microbiol.">
        <title>The Global Catalogue of Microorganisms (GCM) 10K type strain sequencing project: providing services to taxonomists for standard genome sequencing and annotation.</title>
        <authorList>
            <consortium name="The Broad Institute Genomics Platform"/>
            <consortium name="The Broad Institute Genome Sequencing Center for Infectious Disease"/>
            <person name="Wu L."/>
            <person name="Ma J."/>
        </authorList>
    </citation>
    <scope>NUCLEOTIDE SEQUENCE [LARGE SCALE GENOMIC DNA]</scope>
    <source>
        <strain evidence="2">KCTC 52487</strain>
    </source>
</reference>
<sequence length="149" mass="16412">MAGKKGRGKRTPEIWDALYRRHITGESVEAIAADTGLTAQWVRVKLNRMKRAAGEAAPKGYIDPVNRALARAETALDEGRHDDAMRDIRAASAIAKLRRETGMVTQTKRPAGKAGGQKGLTLEDARTIIRERMARIRHARSETGRADGR</sequence>
<protein>
    <recommendedName>
        <fullName evidence="3">Terminase</fullName>
    </recommendedName>
</protein>
<gene>
    <name evidence="1" type="ORF">ACFOOR_03600</name>
</gene>
<dbReference type="RefSeq" id="WP_343164061.1">
    <property type="nucleotide sequence ID" value="NZ_JBHRSV010000001.1"/>
</dbReference>
<comment type="caution">
    <text evidence="1">The sequence shown here is derived from an EMBL/GenBank/DDBJ whole genome shotgun (WGS) entry which is preliminary data.</text>
</comment>
<name>A0ABV6ZUS0_9PROT</name>
<evidence type="ECO:0000313" key="1">
    <source>
        <dbReference type="EMBL" id="MFC2925184.1"/>
    </source>
</evidence>
<keyword evidence="2" id="KW-1185">Reference proteome</keyword>
<accession>A0ABV6ZUS0</accession>
<dbReference type="Proteomes" id="UP001595379">
    <property type="component" value="Unassembled WGS sequence"/>
</dbReference>
<organism evidence="1 2">
    <name type="scientific">Hyphobacterium vulgare</name>
    <dbReference type="NCBI Taxonomy" id="1736751"/>
    <lineage>
        <taxon>Bacteria</taxon>
        <taxon>Pseudomonadati</taxon>
        <taxon>Pseudomonadota</taxon>
        <taxon>Alphaproteobacteria</taxon>
        <taxon>Maricaulales</taxon>
        <taxon>Maricaulaceae</taxon>
        <taxon>Hyphobacterium</taxon>
    </lineage>
</organism>
<dbReference type="EMBL" id="JBHRSV010000001">
    <property type="protein sequence ID" value="MFC2925184.1"/>
    <property type="molecule type" value="Genomic_DNA"/>
</dbReference>
<proteinExistence type="predicted"/>
<evidence type="ECO:0008006" key="3">
    <source>
        <dbReference type="Google" id="ProtNLM"/>
    </source>
</evidence>
<evidence type="ECO:0000313" key="2">
    <source>
        <dbReference type="Proteomes" id="UP001595379"/>
    </source>
</evidence>